<evidence type="ECO:0000313" key="3">
    <source>
        <dbReference type="EMBL" id="MFC7337261.1"/>
    </source>
</evidence>
<evidence type="ECO:0000313" key="4">
    <source>
        <dbReference type="Proteomes" id="UP001596472"/>
    </source>
</evidence>
<dbReference type="SUPFAM" id="SSF52540">
    <property type="entry name" value="P-loop containing nucleoside triphosphate hydrolases"/>
    <property type="match status" value="1"/>
</dbReference>
<dbReference type="PANTHER" id="PTHR43681:SF1">
    <property type="entry name" value="SARCALUMENIN"/>
    <property type="match status" value="1"/>
</dbReference>
<reference evidence="4" key="1">
    <citation type="journal article" date="2019" name="Int. J. Syst. Evol. Microbiol.">
        <title>The Global Catalogue of Microorganisms (GCM) 10K type strain sequencing project: providing services to taxonomists for standard genome sequencing and annotation.</title>
        <authorList>
            <consortium name="The Broad Institute Genomics Platform"/>
            <consortium name="The Broad Institute Genome Sequencing Center for Infectious Disease"/>
            <person name="Wu L."/>
            <person name="Ma J."/>
        </authorList>
    </citation>
    <scope>NUCLEOTIDE SEQUENCE [LARGE SCALE GENOMIC DNA]</scope>
    <source>
        <strain evidence="4">CGMCC 4.1467</strain>
    </source>
</reference>
<gene>
    <name evidence="3" type="ORF">ACFQY0_08745</name>
</gene>
<evidence type="ECO:0000256" key="1">
    <source>
        <dbReference type="SAM" id="Phobius"/>
    </source>
</evidence>
<dbReference type="InterPro" id="IPR027417">
    <property type="entry name" value="P-loop_NTPase"/>
</dbReference>
<feature type="transmembrane region" description="Helical" evidence="1">
    <location>
        <begin position="447"/>
        <end position="466"/>
    </location>
</feature>
<keyword evidence="1" id="KW-0812">Transmembrane</keyword>
<accession>A0ABW2L4J0</accession>
<keyword evidence="1" id="KW-1133">Transmembrane helix</keyword>
<dbReference type="RefSeq" id="WP_379711392.1">
    <property type="nucleotide sequence ID" value="NZ_JBHTBS010000003.1"/>
</dbReference>
<dbReference type="Proteomes" id="UP001596472">
    <property type="component" value="Unassembled WGS sequence"/>
</dbReference>
<feature type="domain" description="G" evidence="2">
    <location>
        <begin position="47"/>
        <end position="169"/>
    </location>
</feature>
<dbReference type="EMBL" id="JBHTBS010000003">
    <property type="protein sequence ID" value="MFC7337261.1"/>
    <property type="molecule type" value="Genomic_DNA"/>
</dbReference>
<dbReference type="Gene3D" id="3.40.50.300">
    <property type="entry name" value="P-loop containing nucleotide triphosphate hydrolases"/>
    <property type="match status" value="1"/>
</dbReference>
<feature type="transmembrane region" description="Helical" evidence="1">
    <location>
        <begin position="472"/>
        <end position="493"/>
    </location>
</feature>
<dbReference type="InterPro" id="IPR051943">
    <property type="entry name" value="TRAFAC_Dynamin-like_GTPase"/>
</dbReference>
<comment type="caution">
    <text evidence="3">The sequence shown here is derived from an EMBL/GenBank/DDBJ whole genome shotgun (WGS) entry which is preliminary data.</text>
</comment>
<dbReference type="PANTHER" id="PTHR43681">
    <property type="entry name" value="TRANSMEMBRANE GTPASE FZO"/>
    <property type="match status" value="1"/>
</dbReference>
<keyword evidence="4" id="KW-1185">Reference proteome</keyword>
<organism evidence="3 4">
    <name type="scientific">Haloferula chungangensis</name>
    <dbReference type="NCBI Taxonomy" id="1048331"/>
    <lineage>
        <taxon>Bacteria</taxon>
        <taxon>Pseudomonadati</taxon>
        <taxon>Verrucomicrobiota</taxon>
        <taxon>Verrucomicrobiia</taxon>
        <taxon>Verrucomicrobiales</taxon>
        <taxon>Verrucomicrobiaceae</taxon>
        <taxon>Haloferula</taxon>
    </lineage>
</organism>
<proteinExistence type="predicted"/>
<sequence length="569" mass="63072">MPGDRYFSGRDRLLDCFKRIEQLAAASGIDPRADPDDARRRLASPLRIVALGEVNAGKSTLLNALAGVGICPAAPLPTTRKSIFYVYGERERDLEIEDGWVRAERPLEYLKRFEMIDTPGSNSGWRDAVVASMPKYEEADLILIVFPAANTWTAATWDLVSMMSDEALPRVALIVQQADTKSIEDLRVIKGHMRDLCLKKVGRELPIHAVAAQLAYDAKVSSQTARKGWSASGFSVFEEFVSEDVCNSDLRNFLLQRTSQEAARRLREVEDGLDKQRRGMDDDGWFLAGLEREADQLREMVLDASGETLGGARGRYEAEVGHLAKQLGRTLGVLPTVFRLFFGDATPAKIEAKFAARLQSAIRDFAQLDVARLLDECEGHWNEVRPRVMDRMGMDPGSSAVSGEAREAVIEKFTERVGQGVTGVLGQLRVRALLDSLVRSRSGRLRFLMILVLLSLTGAGTCGALGMTQVAWFVLGVAGVIALLGALISWISARGVVRDTRRRLLDSVGRFESAMREDYSDAVRGLFLEYSNGLTGVRRLLADRKATLEPRAKYWDALYLELKSIEQDL</sequence>
<dbReference type="InterPro" id="IPR006073">
    <property type="entry name" value="GTP-bd"/>
</dbReference>
<name>A0ABW2L4J0_9BACT</name>
<keyword evidence="1" id="KW-0472">Membrane</keyword>
<dbReference type="Pfam" id="PF01926">
    <property type="entry name" value="MMR_HSR1"/>
    <property type="match status" value="1"/>
</dbReference>
<evidence type="ECO:0000259" key="2">
    <source>
        <dbReference type="Pfam" id="PF01926"/>
    </source>
</evidence>
<protein>
    <submittedName>
        <fullName evidence="3">Dynamin family protein</fullName>
    </submittedName>
</protein>